<dbReference type="GO" id="GO:0016887">
    <property type="term" value="F:ATP hydrolysis activity"/>
    <property type="evidence" value="ECO:0007669"/>
    <property type="project" value="InterPro"/>
</dbReference>
<feature type="transmembrane region" description="Helical" evidence="8">
    <location>
        <begin position="154"/>
        <end position="171"/>
    </location>
</feature>
<dbReference type="GO" id="GO:0005886">
    <property type="term" value="C:plasma membrane"/>
    <property type="evidence" value="ECO:0007669"/>
    <property type="project" value="UniProtKB-SubCell"/>
</dbReference>
<name>A0A1I0AWW6_9FIRM</name>
<dbReference type="SUPFAM" id="SSF52540">
    <property type="entry name" value="P-loop containing nucleoside triphosphate hydrolases"/>
    <property type="match status" value="1"/>
</dbReference>
<evidence type="ECO:0000313" key="12">
    <source>
        <dbReference type="Proteomes" id="UP000243819"/>
    </source>
</evidence>
<dbReference type="SMART" id="SM00382">
    <property type="entry name" value="AAA"/>
    <property type="match status" value="1"/>
</dbReference>
<dbReference type="GO" id="GO:0140359">
    <property type="term" value="F:ABC-type transporter activity"/>
    <property type="evidence" value="ECO:0007669"/>
    <property type="project" value="InterPro"/>
</dbReference>
<dbReference type="Pfam" id="PF00005">
    <property type="entry name" value="ABC_tran"/>
    <property type="match status" value="1"/>
</dbReference>
<comment type="subcellular location">
    <subcellularLocation>
        <location evidence="1">Cell membrane</location>
        <topology evidence="1">Multi-pass membrane protein</topology>
    </subcellularLocation>
</comment>
<keyword evidence="2" id="KW-0813">Transport</keyword>
<dbReference type="PANTHER" id="PTHR24221:SF436">
    <property type="entry name" value="LMO0107 PROTEIN"/>
    <property type="match status" value="1"/>
</dbReference>
<dbReference type="Gene3D" id="1.20.1560.10">
    <property type="entry name" value="ABC transporter type 1, transmembrane domain"/>
    <property type="match status" value="1"/>
</dbReference>
<evidence type="ECO:0000256" key="1">
    <source>
        <dbReference type="ARBA" id="ARBA00004651"/>
    </source>
</evidence>
<dbReference type="PROSITE" id="PS00211">
    <property type="entry name" value="ABC_TRANSPORTER_1"/>
    <property type="match status" value="1"/>
</dbReference>
<dbReference type="Gene3D" id="3.40.50.300">
    <property type="entry name" value="P-loop containing nucleotide triphosphate hydrolases"/>
    <property type="match status" value="1"/>
</dbReference>
<dbReference type="InterPro" id="IPR011527">
    <property type="entry name" value="ABC1_TM_dom"/>
</dbReference>
<reference evidence="12" key="1">
    <citation type="submission" date="2016-10" db="EMBL/GenBank/DDBJ databases">
        <authorList>
            <person name="Varghese N."/>
            <person name="Submissions S."/>
        </authorList>
    </citation>
    <scope>NUCLEOTIDE SEQUENCE [LARGE SCALE GENOMIC DNA]</scope>
    <source>
        <strain evidence="12">DSM 13577</strain>
    </source>
</reference>
<evidence type="ECO:0000256" key="3">
    <source>
        <dbReference type="ARBA" id="ARBA00022692"/>
    </source>
</evidence>
<evidence type="ECO:0000259" key="9">
    <source>
        <dbReference type="PROSITE" id="PS50893"/>
    </source>
</evidence>
<evidence type="ECO:0000256" key="2">
    <source>
        <dbReference type="ARBA" id="ARBA00022448"/>
    </source>
</evidence>
<evidence type="ECO:0000256" key="4">
    <source>
        <dbReference type="ARBA" id="ARBA00022741"/>
    </source>
</evidence>
<dbReference type="PROSITE" id="PS50929">
    <property type="entry name" value="ABC_TM1F"/>
    <property type="match status" value="1"/>
</dbReference>
<evidence type="ECO:0000256" key="7">
    <source>
        <dbReference type="ARBA" id="ARBA00023136"/>
    </source>
</evidence>
<proteinExistence type="predicted"/>
<dbReference type="InterPro" id="IPR027417">
    <property type="entry name" value="P-loop_NTPase"/>
</dbReference>
<dbReference type="InterPro" id="IPR039421">
    <property type="entry name" value="Type_1_exporter"/>
</dbReference>
<dbReference type="PROSITE" id="PS50893">
    <property type="entry name" value="ABC_TRANSPORTER_2"/>
    <property type="match status" value="1"/>
</dbReference>
<dbReference type="InterPro" id="IPR003439">
    <property type="entry name" value="ABC_transporter-like_ATP-bd"/>
</dbReference>
<dbReference type="STRING" id="1120990.SAMN03080614_10276"/>
<evidence type="ECO:0000256" key="8">
    <source>
        <dbReference type="SAM" id="Phobius"/>
    </source>
</evidence>
<dbReference type="OrthoDB" id="9762778at2"/>
<keyword evidence="6 8" id="KW-1133">Transmembrane helix</keyword>
<dbReference type="SUPFAM" id="SSF90123">
    <property type="entry name" value="ABC transporter transmembrane region"/>
    <property type="match status" value="1"/>
</dbReference>
<dbReference type="EMBL" id="FOIF01000027">
    <property type="protein sequence ID" value="SES98076.1"/>
    <property type="molecule type" value="Genomic_DNA"/>
</dbReference>
<dbReference type="InterPro" id="IPR017871">
    <property type="entry name" value="ABC_transporter-like_CS"/>
</dbReference>
<evidence type="ECO:0000313" key="11">
    <source>
        <dbReference type="EMBL" id="SES98076.1"/>
    </source>
</evidence>
<dbReference type="CDD" id="cd18545">
    <property type="entry name" value="ABC_6TM_YknV_like"/>
    <property type="match status" value="1"/>
</dbReference>
<feature type="transmembrane region" description="Helical" evidence="8">
    <location>
        <begin position="284"/>
        <end position="303"/>
    </location>
</feature>
<accession>A0A1I0AWW6</accession>
<dbReference type="Proteomes" id="UP000243819">
    <property type="component" value="Unassembled WGS sequence"/>
</dbReference>
<feature type="transmembrane region" description="Helical" evidence="8">
    <location>
        <begin position="33"/>
        <end position="51"/>
    </location>
</feature>
<keyword evidence="12" id="KW-1185">Reference proteome</keyword>
<protein>
    <submittedName>
        <fullName evidence="11">ATP-binding cassette, subfamily B</fullName>
    </submittedName>
</protein>
<evidence type="ECO:0000259" key="10">
    <source>
        <dbReference type="PROSITE" id="PS50929"/>
    </source>
</evidence>
<dbReference type="PANTHER" id="PTHR24221">
    <property type="entry name" value="ATP-BINDING CASSETTE SUB-FAMILY B"/>
    <property type="match status" value="1"/>
</dbReference>
<organism evidence="11 12">
    <name type="scientific">Anaerobranca gottschalkii DSM 13577</name>
    <dbReference type="NCBI Taxonomy" id="1120990"/>
    <lineage>
        <taxon>Bacteria</taxon>
        <taxon>Bacillati</taxon>
        <taxon>Bacillota</taxon>
        <taxon>Clostridia</taxon>
        <taxon>Eubacteriales</taxon>
        <taxon>Proteinivoracaceae</taxon>
        <taxon>Anaerobranca</taxon>
    </lineage>
</organism>
<keyword evidence="4" id="KW-0547">Nucleotide-binding</keyword>
<dbReference type="InterPro" id="IPR003593">
    <property type="entry name" value="AAA+_ATPase"/>
</dbReference>
<keyword evidence="7 8" id="KW-0472">Membrane</keyword>
<evidence type="ECO:0000256" key="5">
    <source>
        <dbReference type="ARBA" id="ARBA00022840"/>
    </source>
</evidence>
<dbReference type="GO" id="GO:0005524">
    <property type="term" value="F:ATP binding"/>
    <property type="evidence" value="ECO:0007669"/>
    <property type="project" value="UniProtKB-KW"/>
</dbReference>
<keyword evidence="3 8" id="KW-0812">Transmembrane</keyword>
<dbReference type="FunFam" id="3.40.50.300:FF:000287">
    <property type="entry name" value="Multidrug ABC transporter ATP-binding protein"/>
    <property type="match status" value="1"/>
</dbReference>
<dbReference type="InterPro" id="IPR036640">
    <property type="entry name" value="ABC1_TM_sf"/>
</dbReference>
<keyword evidence="5 11" id="KW-0067">ATP-binding</keyword>
<dbReference type="AlphaFoldDB" id="A0A1I0AWW6"/>
<evidence type="ECO:0000256" key="6">
    <source>
        <dbReference type="ARBA" id="ARBA00022989"/>
    </source>
</evidence>
<dbReference type="Pfam" id="PF00664">
    <property type="entry name" value="ABC_membrane"/>
    <property type="match status" value="1"/>
</dbReference>
<sequence>MAKNTFKEDEKLKETLNFKIILRLAQYIKPYKLQVLATLILMVIVIAVSLANPLLMRLAINQYIAKGNIIGLVRIGVVMALINFLAMYAARYRIMIMAKVSSKILLKIRQELFAHIQKLSFSFFDNRPVGKILARIIGDVDSLGDLFTNSVTSLIPDAITLIAVMGIMLYMNWQLGLLAIAMLPVLALVLFYIQIYGRKRWQDYRKKRSNLSAYLHEDYSGIRVVQSFNRQKKTERVFSDLGKNLTDSFISGVRLSDAFWPVVELSWGIGSVIVFWYGVKLLNIGTIQVGDLVAFTGYIGMFWRPIMNLSNFYNLLITNLAGAERIFEIMDIIPDIVDTQNAKELPQIVGEVEFRNVSFAYDDGEAVLKNISFKVKPGETIALVGHTGAGKTTIVNLISRFYDVTEGEILIDGYNIKDVTIESLRSQMGIMTQDTFMFSGSIKENIRYGKLDATDEEVVNAAKAVKAHDFIINLEKGYDTDVNERGSRLSVGQRQLIALARALLANPRILILDEATASIDTQTEKKVQIGLNTLLAGRTSFVIAHRLSTIRNAHRIMVIDDGEIKEIGNHQQLLAKRGIYYKLYTAQYKFLHEGA</sequence>
<gene>
    <name evidence="11" type="ORF">SAMN03080614_10276</name>
</gene>
<feature type="transmembrane region" description="Helical" evidence="8">
    <location>
        <begin position="71"/>
        <end position="90"/>
    </location>
</feature>
<dbReference type="RefSeq" id="WP_091350820.1">
    <property type="nucleotide sequence ID" value="NZ_FOIF01000027.1"/>
</dbReference>
<feature type="transmembrane region" description="Helical" evidence="8">
    <location>
        <begin position="177"/>
        <end position="197"/>
    </location>
</feature>
<feature type="domain" description="ABC transmembrane type-1" evidence="10">
    <location>
        <begin position="36"/>
        <end position="318"/>
    </location>
</feature>
<feature type="domain" description="ABC transporter" evidence="9">
    <location>
        <begin position="352"/>
        <end position="586"/>
    </location>
</feature>